<comment type="caution">
    <text evidence="2">The sequence shown here is derived from an EMBL/GenBank/DDBJ whole genome shotgun (WGS) entry which is preliminary data.</text>
</comment>
<reference evidence="2 3" key="1">
    <citation type="journal article" date="2018" name="Microb. Genom.">
        <title>Expanding an expanded genome: long-read sequencing of Trypanosoma cruzi.</title>
        <authorList>
            <person name="Berna L."/>
            <person name="Rodriguez M."/>
            <person name="Chiribao M.L."/>
            <person name="Parodi-Talice A."/>
            <person name="Pita S."/>
            <person name="Rijo G."/>
            <person name="Alvarez-Valin F."/>
            <person name="Robello C."/>
        </authorList>
    </citation>
    <scope>NUCLEOTIDE SEQUENCE [LARGE SCALE GENOMIC DNA]</scope>
    <source>
        <strain evidence="2 3">TCC</strain>
    </source>
</reference>
<dbReference type="VEuPathDB" id="TriTrypDB:C4B63_43g132"/>
<dbReference type="OMA" id="YDNGMER"/>
<dbReference type="Proteomes" id="UP000246078">
    <property type="component" value="Unassembled WGS sequence"/>
</dbReference>
<protein>
    <submittedName>
        <fullName evidence="2">Uncharacterized protein</fullName>
    </submittedName>
</protein>
<feature type="region of interest" description="Disordered" evidence="1">
    <location>
        <begin position="549"/>
        <end position="568"/>
    </location>
</feature>
<dbReference type="EMBL" id="PRFC01000243">
    <property type="protein sequence ID" value="PWU97421.1"/>
    <property type="molecule type" value="Genomic_DNA"/>
</dbReference>
<dbReference type="VEuPathDB" id="TriTrypDB:C3747_243g32"/>
<proteinExistence type="predicted"/>
<dbReference type="VEuPathDB" id="TriTrypDB:TcCLB.504069.40"/>
<dbReference type="VEuPathDB" id="TriTrypDB:TcBrA4_0045130"/>
<dbReference type="VEuPathDB" id="TriTrypDB:TcCLB.511145.30"/>
<dbReference type="OrthoDB" id="245282at2759"/>
<gene>
    <name evidence="2" type="ORF">C3747_243g32</name>
</gene>
<feature type="region of interest" description="Disordered" evidence="1">
    <location>
        <begin position="92"/>
        <end position="151"/>
    </location>
</feature>
<organism evidence="2 3">
    <name type="scientific">Trypanosoma cruzi</name>
    <dbReference type="NCBI Taxonomy" id="5693"/>
    <lineage>
        <taxon>Eukaryota</taxon>
        <taxon>Discoba</taxon>
        <taxon>Euglenozoa</taxon>
        <taxon>Kinetoplastea</taxon>
        <taxon>Metakinetoplastina</taxon>
        <taxon>Trypanosomatida</taxon>
        <taxon>Trypanosomatidae</taxon>
        <taxon>Trypanosoma</taxon>
        <taxon>Schizotrypanum</taxon>
    </lineage>
</organism>
<accession>A0A2V2VM58</accession>
<feature type="compositionally biased region" description="Basic and acidic residues" evidence="1">
    <location>
        <begin position="138"/>
        <end position="148"/>
    </location>
</feature>
<dbReference type="AlphaFoldDB" id="A0A2V2VM58"/>
<dbReference type="VEuPathDB" id="TriTrypDB:Tc_MARK_5331"/>
<dbReference type="VEuPathDB" id="TriTrypDB:C4B63_43g133"/>
<feature type="compositionally biased region" description="Basic and acidic residues" evidence="1">
    <location>
        <begin position="102"/>
        <end position="123"/>
    </location>
</feature>
<sequence>MHQEIGLLKSNLFSSSNARKNPKIGSSDAVGRIPTREIKHFFAIETDSEGSGSRRVDIEGSSEPCLKRLGISFSHGLLPASVKDLVIPSSSDSFTSLRVSPKRAEDVHLDDMENTEGEKRRLPVGDQSNISSLGSGDDAEKTPSRHELQTSLVIPPESTFMNHDGKQQALESRKSLLMAENIPVGDFSHRSQPSHQRRKDCLIELYYRGVKTRKQLEEKLESIRAARENEFKAYSFQPKITNRAKAIPRSGSVPGCYERDTRLRQRLLLEAWRSESEGQCQSAPKISKGSERIVRRVRGNSAPVIPVEERLHLDAARRRCRMAEDEEGVNQHISSVKRTAGDIKIHIDRLYMYEEKRQLALRKLREETGVGHSQMPLYVSSEDVVRRLSKPLKKSRCDHSVEENLLFAPQLSPVTEELSLRARRRRIDDWYLFFTHRHGEGVFPPNAVAEKIREALQQAGLLGAFSRRAFGMALDEYEKRNGLQLWHSTPPPSTPPLNEELTFVPRINSQRNLKAHAQMAHERLFYAAKQQQLAVKEEERMRQKELLEEEKKRRKRQQRQQQQFRALSREKMKSLEIISSAGDERRSPPSSLVRSKSLQGIADLSCDSETSVVSPESVSSSPSDPSFMSVAVKSVSSCSNLLAAAEQLRQLIDAPADTERNNIKPSFFQRDEVPCADNNNKPACVPAGTSELVFASSEPPVLRVHKKKSDTFANTRVSTDLLLECALSRLIWPADVATRRREWCKGRRRLQRVGKMLYQNM</sequence>
<dbReference type="VEuPathDB" id="TriTrypDB:ECC02_002063"/>
<dbReference type="SMR" id="A0A2V2VM58"/>
<dbReference type="VEuPathDB" id="TriTrypDB:TCSYLVIO_009371"/>
<dbReference type="VEuPathDB" id="TriTrypDB:BCY84_11583"/>
<dbReference type="VEuPathDB" id="TriTrypDB:TCDM_04246"/>
<evidence type="ECO:0000313" key="3">
    <source>
        <dbReference type="Proteomes" id="UP000246078"/>
    </source>
</evidence>
<evidence type="ECO:0000256" key="1">
    <source>
        <dbReference type="SAM" id="MobiDB-lite"/>
    </source>
</evidence>
<name>A0A2V2VM58_TRYCR</name>
<dbReference type="VEuPathDB" id="TriTrypDB:TcYC6_0022070"/>
<evidence type="ECO:0000313" key="2">
    <source>
        <dbReference type="EMBL" id="PWU97421.1"/>
    </source>
</evidence>
<dbReference type="VEuPathDB" id="TriTrypDB:TcCL_ESM06573"/>
<dbReference type="VEuPathDB" id="TriTrypDB:TcG_09319"/>